<dbReference type="AlphaFoldDB" id="A0AAV8Z894"/>
<evidence type="ECO:0000313" key="3">
    <source>
        <dbReference type="Proteomes" id="UP001162162"/>
    </source>
</evidence>
<dbReference type="Proteomes" id="UP001162162">
    <property type="component" value="Unassembled WGS sequence"/>
</dbReference>
<reference evidence="2" key="1">
    <citation type="journal article" date="2023" name="Insect Mol. Biol.">
        <title>Genome sequencing provides insights into the evolution of gene families encoding plant cell wall-degrading enzymes in longhorned beetles.</title>
        <authorList>
            <person name="Shin N.R."/>
            <person name="Okamura Y."/>
            <person name="Kirsch R."/>
            <person name="Pauchet Y."/>
        </authorList>
    </citation>
    <scope>NUCLEOTIDE SEQUENCE</scope>
    <source>
        <strain evidence="2">AMC_N1</strain>
    </source>
</reference>
<comment type="caution">
    <text evidence="2">The sequence shown here is derived from an EMBL/GenBank/DDBJ whole genome shotgun (WGS) entry which is preliminary data.</text>
</comment>
<feature type="coiled-coil region" evidence="1">
    <location>
        <begin position="37"/>
        <end position="64"/>
    </location>
</feature>
<proteinExistence type="predicted"/>
<sequence length="77" mass="8796">MAWLNLNNSINTLKGQITNFASNVLADEGPDITNKDVEELRNICIQQEIEINNLKRINQELSDQQIRVNLNAALQYL</sequence>
<accession>A0AAV8Z894</accession>
<name>A0AAV8Z894_9CUCU</name>
<keyword evidence="3" id="KW-1185">Reference proteome</keyword>
<organism evidence="2 3">
    <name type="scientific">Aromia moschata</name>
    <dbReference type="NCBI Taxonomy" id="1265417"/>
    <lineage>
        <taxon>Eukaryota</taxon>
        <taxon>Metazoa</taxon>
        <taxon>Ecdysozoa</taxon>
        <taxon>Arthropoda</taxon>
        <taxon>Hexapoda</taxon>
        <taxon>Insecta</taxon>
        <taxon>Pterygota</taxon>
        <taxon>Neoptera</taxon>
        <taxon>Endopterygota</taxon>
        <taxon>Coleoptera</taxon>
        <taxon>Polyphaga</taxon>
        <taxon>Cucujiformia</taxon>
        <taxon>Chrysomeloidea</taxon>
        <taxon>Cerambycidae</taxon>
        <taxon>Cerambycinae</taxon>
        <taxon>Callichromatini</taxon>
        <taxon>Aromia</taxon>
    </lineage>
</organism>
<evidence type="ECO:0000256" key="1">
    <source>
        <dbReference type="SAM" id="Coils"/>
    </source>
</evidence>
<gene>
    <name evidence="2" type="ORF">NQ318_022083</name>
</gene>
<protein>
    <submittedName>
        <fullName evidence="2">Uncharacterized protein</fullName>
    </submittedName>
</protein>
<evidence type="ECO:0000313" key="2">
    <source>
        <dbReference type="EMBL" id="KAJ8959395.1"/>
    </source>
</evidence>
<dbReference type="EMBL" id="JAPWTK010000013">
    <property type="protein sequence ID" value="KAJ8959395.1"/>
    <property type="molecule type" value="Genomic_DNA"/>
</dbReference>
<keyword evidence="1" id="KW-0175">Coiled coil</keyword>